<reference evidence="2 3" key="1">
    <citation type="submission" date="2018-04" db="EMBL/GenBank/DDBJ databases">
        <title>Massilia violaceinigra sp. nov., a novel purple-pigmented bacterium isolated from Tianshan glacier, Xinjiang, China.</title>
        <authorList>
            <person name="Wang H."/>
        </authorList>
    </citation>
    <scope>NUCLEOTIDE SEQUENCE [LARGE SCALE GENOMIC DNA]</scope>
    <source>
        <strain evidence="2 3">B448-2</strain>
    </source>
</reference>
<accession>A0A2U2I600</accession>
<organism evidence="2 3">
    <name type="scientific">Massilia glaciei</name>
    <dbReference type="NCBI Taxonomy" id="1524097"/>
    <lineage>
        <taxon>Bacteria</taxon>
        <taxon>Pseudomonadati</taxon>
        <taxon>Pseudomonadota</taxon>
        <taxon>Betaproteobacteria</taxon>
        <taxon>Burkholderiales</taxon>
        <taxon>Oxalobacteraceae</taxon>
        <taxon>Telluria group</taxon>
        <taxon>Massilia</taxon>
    </lineage>
</organism>
<feature type="chain" id="PRO_5015707302" evidence="1">
    <location>
        <begin position="22"/>
        <end position="734"/>
    </location>
</feature>
<name>A0A2U2I600_9BURK</name>
<evidence type="ECO:0000313" key="3">
    <source>
        <dbReference type="Proteomes" id="UP000241421"/>
    </source>
</evidence>
<evidence type="ECO:0000313" key="2">
    <source>
        <dbReference type="EMBL" id="PWF55075.1"/>
    </source>
</evidence>
<sequence length="734" mass="79985">MRNASALLAVALCGTSNVLMASGDDGLIDNVFMPEYHVPVPELQGYAAGKLGVVTPGHWRVYHFLAYRALTSRALSKDELALLAVRGHTVGADDADDATDAPSAAANWIKARGAVRGAPAVGIDVMADVGQFTMIVNCPADAFARAGGTLAQRVKQGGQQWAAVWLANQDAVFANCSPEIAQRPAPVPRPMTLPPPLPAKAPAWLVKDHAYQRAAAHFYAGRFDEARAQFLAIATDAASPWQPLGKYLAARALVRSATAVPQALTPELRVRLGQARTELAAIAPDYAPARALITWIDIRVRPEERRRELSAALAVKPVDAGTPQMVVDYLFLMDKLEPDLHMAADPMTAWIGAMQASSGDSYSSAMDTEPSKRRQASFALARAHWDARHEPLWLVALLTNARRGELKPAEARAAAALKPDSPAFVHLQYHLARLALAEGRARDADAIVSALLEQPQAVSVRNRLLRMKMVSAATDKAAFAAAKRTPAEQELPVPVPNEGLPQALPQFDDDLRAHLARHLPLATMARVKPLLPAAEQKWLAELAWTRAALLGEYALADGFTDDLARGRASTLHLYERYKKAATAQAKRDAALLIFANTPELDPRLIGDEVSRQGRVHWSCADIGFSGAADDGMELVSPAFVSAAERALLDKEKAQLGKVSKRSSYLIPRVLEWARHNKTDREAPKALHFLIASTRNECSSGAQDDSGRRYSKEAYEYLHRHYPKSEWAAKTRYYY</sequence>
<protein>
    <submittedName>
        <fullName evidence="2">Uncharacterized protein</fullName>
    </submittedName>
</protein>
<keyword evidence="3" id="KW-1185">Reference proteome</keyword>
<gene>
    <name evidence="2" type="ORF">C7C56_003690</name>
</gene>
<feature type="signal peptide" evidence="1">
    <location>
        <begin position="1"/>
        <end position="21"/>
    </location>
</feature>
<proteinExistence type="predicted"/>
<dbReference type="AlphaFoldDB" id="A0A2U2I600"/>
<dbReference type="Proteomes" id="UP000241421">
    <property type="component" value="Unassembled WGS sequence"/>
</dbReference>
<evidence type="ECO:0000256" key="1">
    <source>
        <dbReference type="SAM" id="SignalP"/>
    </source>
</evidence>
<dbReference type="EMBL" id="PXWF02000049">
    <property type="protein sequence ID" value="PWF55075.1"/>
    <property type="molecule type" value="Genomic_DNA"/>
</dbReference>
<keyword evidence="1" id="KW-0732">Signal</keyword>
<comment type="caution">
    <text evidence="2">The sequence shown here is derived from an EMBL/GenBank/DDBJ whole genome shotgun (WGS) entry which is preliminary data.</text>
</comment>